<keyword evidence="2" id="KW-1185">Reference proteome</keyword>
<proteinExistence type="predicted"/>
<sequence length="539" mass="60305">MAPPILRESTNKRACTIEQYNAGKDLFNVVARGLPRPWPSAIGVSSEKVSSLKGTPKQFRVNDQIFEITTKYGVDQEGISVYWTYRIGHRGHGVDTWTIRCRGNDPRNYKAAALEVQQVLIAAGMPRNDFNVQFTNSRLAYRDESYAIPDDPSLIGTIEDIQPKVLQMVREQLPRTWTSIAYHMRGKMNCEPKEMKPTVVVFCKPNSKLNWSMVEAKIVSTLQSKDHPEIAFHLELLPGQVERATPSFITDIQDYQSVGYCLNLTEQPKNDSSIGINDEEFKTACTLGGWMKLDFSDGRSVDCVLTTYDTVRNGDRHNRALNDYNGVSLDGRLPLSSIKVIYPAPMDLEASKNLIPAIARQENGPPIGEAQALDLLDQLSKRGIGRVALTDSPSTFQRNIAPYFGQQNWGLHLDYKVKEGDFIQSISSYQPGERVTHRGRSTCGHARVGRLKRYIHWGDGEESHEDELFGEPGCVGQSINFAYRGDVGSWVVNQDGELVGILSAIDIWTGSRTRSAFITPIHEIVEDIEKRTGGKISLP</sequence>
<evidence type="ECO:0000313" key="1">
    <source>
        <dbReference type="EMBL" id="CZR56657.1"/>
    </source>
</evidence>
<dbReference type="Proteomes" id="UP000184330">
    <property type="component" value="Unassembled WGS sequence"/>
</dbReference>
<gene>
    <name evidence="1" type="ORF">PAC_06546</name>
</gene>
<accession>A0A1L7WV63</accession>
<evidence type="ECO:0000313" key="2">
    <source>
        <dbReference type="Proteomes" id="UP000184330"/>
    </source>
</evidence>
<organism evidence="1 2">
    <name type="scientific">Phialocephala subalpina</name>
    <dbReference type="NCBI Taxonomy" id="576137"/>
    <lineage>
        <taxon>Eukaryota</taxon>
        <taxon>Fungi</taxon>
        <taxon>Dikarya</taxon>
        <taxon>Ascomycota</taxon>
        <taxon>Pezizomycotina</taxon>
        <taxon>Leotiomycetes</taxon>
        <taxon>Helotiales</taxon>
        <taxon>Mollisiaceae</taxon>
        <taxon>Phialocephala</taxon>
        <taxon>Phialocephala fortinii species complex</taxon>
    </lineage>
</organism>
<dbReference type="OrthoDB" id="5424209at2759"/>
<name>A0A1L7WV63_9HELO</name>
<reference evidence="1 2" key="1">
    <citation type="submission" date="2016-03" db="EMBL/GenBank/DDBJ databases">
        <authorList>
            <person name="Ploux O."/>
        </authorList>
    </citation>
    <scope>NUCLEOTIDE SEQUENCE [LARGE SCALE GENOMIC DNA]</scope>
    <source>
        <strain evidence="1 2">UAMH 11012</strain>
    </source>
</reference>
<protein>
    <submittedName>
        <fullName evidence="1">Uncharacterized protein</fullName>
    </submittedName>
</protein>
<dbReference type="EMBL" id="FJOG01000008">
    <property type="protein sequence ID" value="CZR56657.1"/>
    <property type="molecule type" value="Genomic_DNA"/>
</dbReference>
<dbReference type="AlphaFoldDB" id="A0A1L7WV63"/>